<evidence type="ECO:0000313" key="1">
    <source>
        <dbReference type="EMBL" id="MBK3427902.1"/>
    </source>
</evidence>
<gene>
    <name evidence="1" type="ORF">JDP02_05125</name>
</gene>
<proteinExistence type="predicted"/>
<dbReference type="Gene3D" id="3.90.1200.10">
    <property type="match status" value="1"/>
</dbReference>
<organism evidence="1 2">
    <name type="scientific">Corynebacterium tuberculostearicum</name>
    <dbReference type="NCBI Taxonomy" id="38304"/>
    <lineage>
        <taxon>Bacteria</taxon>
        <taxon>Bacillati</taxon>
        <taxon>Actinomycetota</taxon>
        <taxon>Actinomycetes</taxon>
        <taxon>Mycobacteriales</taxon>
        <taxon>Corynebacteriaceae</taxon>
        <taxon>Corynebacterium</taxon>
    </lineage>
</organism>
<name>A0A8I1HXR1_9CORY</name>
<evidence type="ECO:0000313" key="2">
    <source>
        <dbReference type="Proteomes" id="UP000603369"/>
    </source>
</evidence>
<dbReference type="EMBL" id="JAEHFL010000006">
    <property type="protein sequence ID" value="MBK3427902.1"/>
    <property type="molecule type" value="Genomic_DNA"/>
</dbReference>
<keyword evidence="2" id="KW-1185">Reference proteome</keyword>
<dbReference type="SUPFAM" id="SSF56112">
    <property type="entry name" value="Protein kinase-like (PK-like)"/>
    <property type="match status" value="1"/>
</dbReference>
<dbReference type="AlphaFoldDB" id="A0A8I1HXR1"/>
<protein>
    <submittedName>
        <fullName evidence="1">Phosphotransferase</fullName>
    </submittedName>
</protein>
<accession>A0A8I1HXR1</accession>
<dbReference type="GO" id="GO:0016740">
    <property type="term" value="F:transferase activity"/>
    <property type="evidence" value="ECO:0007669"/>
    <property type="project" value="UniProtKB-KW"/>
</dbReference>
<reference evidence="1 2" key="1">
    <citation type="submission" date="2020-12" db="EMBL/GenBank/DDBJ databases">
        <title>Draft genome sequence of the commensal strain Corynebacterium tuberculostearicum MFP09/CIP 102622 isolated from human skin.</title>
        <authorList>
            <person name="Boukerb A.M."/>
            <person name="Janvier X."/>
            <person name="Feuilloley M.G.J."/>
            <person name="Groboillot A."/>
        </authorList>
    </citation>
    <scope>NUCLEOTIDE SEQUENCE [LARGE SCALE GENOMIC DNA]</scope>
    <source>
        <strain evidence="1 2">CIP 102622</strain>
    </source>
</reference>
<sequence>MVDNEAVLSPEDVIKAASEMLSRRFGGTPEMSGVERLDGSGNAMVLRARIAPGAFLPHRSVVIKYNPVTGYGVDDAAMLREVVAYQFTTALSEDVRPGPVLLAHDLEQRIIVLTDLGEGETLADVLVQSTDDDRVRVLRSLGSALGHMHAGTAGHEQDYETLLNRMLRKNPDLAPHQSVRDEALERSIGIGLDLLDKAGLEAPASFRDLAGQAARSLASGKDRAFTPFDLSPDNIIVSQRLHFLDYEWAGFRNVGFDVACVIAGFPQFLFSKPITDEEADIFISAWSRAVSEVWPLFSNSEEIHGLIVASLIGWALSSVTTMQAGGIEGLVALVRGEAEVFHDPQHSILRPADHGPFTEDELLVRRDLYETFEALSRYAARCDGPSCAPIAEFGSAIARRLDDE</sequence>
<dbReference type="Proteomes" id="UP000603369">
    <property type="component" value="Unassembled WGS sequence"/>
</dbReference>
<dbReference type="InterPro" id="IPR011009">
    <property type="entry name" value="Kinase-like_dom_sf"/>
</dbReference>
<comment type="caution">
    <text evidence="1">The sequence shown here is derived from an EMBL/GenBank/DDBJ whole genome shotgun (WGS) entry which is preliminary data.</text>
</comment>
<dbReference type="RefSeq" id="WP_200435671.1">
    <property type="nucleotide sequence ID" value="NZ_JAEHFL010000006.1"/>
</dbReference>
<keyword evidence="1" id="KW-0808">Transferase</keyword>